<evidence type="ECO:0000313" key="5">
    <source>
        <dbReference type="Proteomes" id="UP000235363"/>
    </source>
</evidence>
<dbReference type="EMBL" id="PNHF01000037">
    <property type="protein sequence ID" value="PMC61227.1"/>
    <property type="molecule type" value="Genomic_DNA"/>
</dbReference>
<dbReference type="SMART" id="SM00479">
    <property type="entry name" value="EXOIII"/>
    <property type="match status" value="1"/>
</dbReference>
<dbReference type="GO" id="GO:0005829">
    <property type="term" value="C:cytosol"/>
    <property type="evidence" value="ECO:0007669"/>
    <property type="project" value="TreeGrafter"/>
</dbReference>
<dbReference type="SUPFAM" id="SSF52113">
    <property type="entry name" value="BRCT domain"/>
    <property type="match status" value="1"/>
</dbReference>
<dbReference type="InterPro" id="IPR013520">
    <property type="entry name" value="Ribonucl_H"/>
</dbReference>
<keyword evidence="1" id="KW-0269">Exonuclease</keyword>
<name>A0A2N6SVY3_9CORY</name>
<keyword evidence="1" id="KW-0540">Nuclease</keyword>
<dbReference type="SUPFAM" id="SSF53098">
    <property type="entry name" value="Ribonuclease H-like"/>
    <property type="match status" value="1"/>
</dbReference>
<dbReference type="InterPro" id="IPR036420">
    <property type="entry name" value="BRCT_dom_sf"/>
</dbReference>
<dbReference type="Gene3D" id="3.40.50.10190">
    <property type="entry name" value="BRCT domain"/>
    <property type="match status" value="1"/>
</dbReference>
<feature type="compositionally biased region" description="Low complexity" evidence="2">
    <location>
        <begin position="154"/>
        <end position="174"/>
    </location>
</feature>
<dbReference type="PROSITE" id="PS50172">
    <property type="entry name" value="BRCT"/>
    <property type="match status" value="1"/>
</dbReference>
<keyword evidence="1" id="KW-0378">Hydrolase</keyword>
<dbReference type="InterPro" id="IPR036397">
    <property type="entry name" value="RNaseH_sf"/>
</dbReference>
<evidence type="ECO:0000259" key="3">
    <source>
        <dbReference type="PROSITE" id="PS50172"/>
    </source>
</evidence>
<dbReference type="Pfam" id="PF00929">
    <property type="entry name" value="RNase_T"/>
    <property type="match status" value="1"/>
</dbReference>
<feature type="region of interest" description="Disordered" evidence="2">
    <location>
        <begin position="123"/>
        <end position="187"/>
    </location>
</feature>
<dbReference type="GO" id="GO:0008408">
    <property type="term" value="F:3'-5' exonuclease activity"/>
    <property type="evidence" value="ECO:0007669"/>
    <property type="project" value="TreeGrafter"/>
</dbReference>
<dbReference type="PANTHER" id="PTHR30231:SF42">
    <property type="entry name" value="EXONUCLEASE"/>
    <property type="match status" value="1"/>
</dbReference>
<evidence type="ECO:0000313" key="4">
    <source>
        <dbReference type="EMBL" id="PMC61227.1"/>
    </source>
</evidence>
<sequence>MSDQSHSRNTVTPVTWGWAARLVGMQVLDFRLSGAIVRVSLDSPPSASVHRIARTRSTDVADASASLSDAAAGASLTAPGRLLPGRLDLGGDLPSARVTTATLPAARALLELLDSPTTEALAAAAGKATPGVTVPEDGEGPSATGNGSADTGPASDTGSPDGSTGGAPAAAGTPSSPPPHGDDPDFFAFDVETANADEGSVIQFGIAAVRDGKVAETYSWPCRPPAGLEQFDEDNIAIHGITPSDVVDAPPFADVAEKFGRLVDGTPVVAHNAKFDFTALKRGCAAAGIDVPDVAYACTYLWARRVGLQVENYRLPTLAREAGAADFDHHDAAADAAACAKVALWLMREHPGPEPTTNPVKYSENLGMEMGMLFGKRLVPMQTTGQSQVTSGAGGARRKAARSGGAAAQDRRAKWDAVKAPEVIPEKNEDADPHGLLFGQNVTLTGDFAPYDKGRLWELIAQAGATVGKNTTKKTTILVAGPWDSMTSKEKKAREYKDKGQDIEIWNEKQLFTVLGLEETPPF</sequence>
<feature type="domain" description="BRCT" evidence="3">
    <location>
        <begin position="432"/>
        <end position="523"/>
    </location>
</feature>
<dbReference type="InterPro" id="IPR001357">
    <property type="entry name" value="BRCT_dom"/>
</dbReference>
<dbReference type="Proteomes" id="UP000235363">
    <property type="component" value="Unassembled WGS sequence"/>
</dbReference>
<reference evidence="4 5" key="1">
    <citation type="submission" date="2017-09" db="EMBL/GenBank/DDBJ databases">
        <title>Bacterial strain isolated from the female urinary microbiota.</title>
        <authorList>
            <person name="Thomas-White K."/>
            <person name="Kumar N."/>
            <person name="Forster S."/>
            <person name="Putonti C."/>
            <person name="Lawley T."/>
            <person name="Wolfe A.J."/>
        </authorList>
    </citation>
    <scope>NUCLEOTIDE SEQUENCE [LARGE SCALE GENOMIC DNA]</scope>
    <source>
        <strain evidence="4 5">UMB0908</strain>
    </source>
</reference>
<dbReference type="FunFam" id="3.30.420.10:FF:000045">
    <property type="entry name" value="3'-5' exonuclease DinG"/>
    <property type="match status" value="1"/>
</dbReference>
<proteinExistence type="predicted"/>
<evidence type="ECO:0000256" key="2">
    <source>
        <dbReference type="SAM" id="MobiDB-lite"/>
    </source>
</evidence>
<dbReference type="Gene3D" id="3.30.420.10">
    <property type="entry name" value="Ribonuclease H-like superfamily/Ribonuclease H"/>
    <property type="match status" value="1"/>
</dbReference>
<protein>
    <submittedName>
        <fullName evidence="4">DNA polymerase III subunit epsilon</fullName>
    </submittedName>
</protein>
<dbReference type="AlphaFoldDB" id="A0A2N6SVY3"/>
<dbReference type="InterPro" id="IPR012337">
    <property type="entry name" value="RNaseH-like_sf"/>
</dbReference>
<accession>A0A2N6SVY3</accession>
<dbReference type="PANTHER" id="PTHR30231">
    <property type="entry name" value="DNA POLYMERASE III SUBUNIT EPSILON"/>
    <property type="match status" value="1"/>
</dbReference>
<organism evidence="4 5">
    <name type="scientific">Corynebacterium xerosis</name>
    <dbReference type="NCBI Taxonomy" id="1725"/>
    <lineage>
        <taxon>Bacteria</taxon>
        <taxon>Bacillati</taxon>
        <taxon>Actinomycetota</taxon>
        <taxon>Actinomycetes</taxon>
        <taxon>Mycobacteriales</taxon>
        <taxon>Corynebacteriaceae</taxon>
        <taxon>Corynebacterium</taxon>
    </lineage>
</organism>
<feature type="region of interest" description="Disordered" evidence="2">
    <location>
        <begin position="386"/>
        <end position="416"/>
    </location>
</feature>
<comment type="caution">
    <text evidence="4">The sequence shown here is derived from an EMBL/GenBank/DDBJ whole genome shotgun (WGS) entry which is preliminary data.</text>
</comment>
<dbReference type="GO" id="GO:0003676">
    <property type="term" value="F:nucleic acid binding"/>
    <property type="evidence" value="ECO:0007669"/>
    <property type="project" value="InterPro"/>
</dbReference>
<gene>
    <name evidence="4" type="ORF">CJ204_12075</name>
</gene>
<dbReference type="CDD" id="cd17748">
    <property type="entry name" value="BRCT_DNA_ligase_like"/>
    <property type="match status" value="1"/>
</dbReference>
<evidence type="ECO:0000256" key="1">
    <source>
        <dbReference type="ARBA" id="ARBA00022839"/>
    </source>
</evidence>